<feature type="compositionally biased region" description="Basic and acidic residues" evidence="1">
    <location>
        <begin position="210"/>
        <end position="225"/>
    </location>
</feature>
<name>A0AAX6MRM6_9PEZI</name>
<proteinExistence type="predicted"/>
<accession>A0AAX6MRM6</accession>
<feature type="compositionally biased region" description="Basic and acidic residues" evidence="1">
    <location>
        <begin position="85"/>
        <end position="116"/>
    </location>
</feature>
<evidence type="ECO:0000256" key="1">
    <source>
        <dbReference type="SAM" id="MobiDB-lite"/>
    </source>
</evidence>
<feature type="compositionally biased region" description="Basic and acidic residues" evidence="1">
    <location>
        <begin position="513"/>
        <end position="526"/>
    </location>
</feature>
<feature type="compositionally biased region" description="Polar residues" evidence="1">
    <location>
        <begin position="481"/>
        <end position="506"/>
    </location>
</feature>
<dbReference type="Proteomes" id="UP001369815">
    <property type="component" value="Unassembled WGS sequence"/>
</dbReference>
<evidence type="ECO:0000313" key="3">
    <source>
        <dbReference type="Proteomes" id="UP001369815"/>
    </source>
</evidence>
<reference evidence="2 3" key="1">
    <citation type="journal article" date="2024" name="Front Chem Biol">
        <title>Unveiling the potential of Daldinia eschscholtzii MFLUCC 19-0629 through bioactivity and bioinformatics studies for enhanced sustainable agriculture production.</title>
        <authorList>
            <person name="Brooks S."/>
            <person name="Weaver J.A."/>
            <person name="Klomchit A."/>
            <person name="Alharthi S.A."/>
            <person name="Onlamun T."/>
            <person name="Nurani R."/>
            <person name="Vong T.K."/>
            <person name="Alberti F."/>
            <person name="Greco C."/>
        </authorList>
    </citation>
    <scope>NUCLEOTIDE SEQUENCE [LARGE SCALE GENOMIC DNA]</scope>
    <source>
        <strain evidence="2">MFLUCC 19-0629</strain>
    </source>
</reference>
<evidence type="ECO:0000313" key="2">
    <source>
        <dbReference type="EMBL" id="KAK6955320.1"/>
    </source>
</evidence>
<organism evidence="2 3">
    <name type="scientific">Daldinia eschscholtzii</name>
    <dbReference type="NCBI Taxonomy" id="292717"/>
    <lineage>
        <taxon>Eukaryota</taxon>
        <taxon>Fungi</taxon>
        <taxon>Dikarya</taxon>
        <taxon>Ascomycota</taxon>
        <taxon>Pezizomycotina</taxon>
        <taxon>Sordariomycetes</taxon>
        <taxon>Xylariomycetidae</taxon>
        <taxon>Xylariales</taxon>
        <taxon>Hypoxylaceae</taxon>
        <taxon>Daldinia</taxon>
    </lineage>
</organism>
<feature type="compositionally biased region" description="Polar residues" evidence="1">
    <location>
        <begin position="117"/>
        <end position="126"/>
    </location>
</feature>
<keyword evidence="3" id="KW-1185">Reference proteome</keyword>
<feature type="compositionally biased region" description="Polar residues" evidence="1">
    <location>
        <begin position="227"/>
        <end position="257"/>
    </location>
</feature>
<comment type="caution">
    <text evidence="2">The sequence shown here is derived from an EMBL/GenBank/DDBJ whole genome shotgun (WGS) entry which is preliminary data.</text>
</comment>
<dbReference type="AlphaFoldDB" id="A0AAX6MRM6"/>
<sequence length="740" mass="81994">MEEVTKHIDTLVKDVLPPKAHYLSLDTTRRYRPHADDKRLEEQDIRPLQYTTFVSDAERGVLLTRAYFDVREEPLNPVSAPDTLTPRRTDPSKPKTKLSLKDYKNRKRSPDGEETPKSTAQPSKTNAPPKKKPDPTAKETEDRRVIKKEIPDANSSMRSEARRPRSPSPDRKRRVAEAEQDPKPVKRSKVESSTPNSISSRSYKDSTAQKPERQAASDRKIKDIKGTPTTNGKPALNSTGNKGVSPRPSSSQVNGTQKVVKSRDVSDKKIESNSTSKAPYVPPLLSPIDISDYMDDSKPSRPSPKKKPADSNSLKPPSKKNREDRELSPTPKKRKVPPLLSPTLPPIVLEELAKTKSASSKDSSQRSSQITSDSPNSQKKVAKSSKREETIYVESGKGQRESLMVTLKYKKRNAKTIERLLNLPPGGRKKSELLKKDERAARARSDSSEPGTARKRPAADPPSEAIKRPKAVENPRPSTPPGRSSAMTRAASNSSQVGTPGVTNGLTPAAQPPDRRRPPVDPEKLQRLQTRALNFIKLGTQLKHERDAVLKNPGEGVSERERQVAIAAGIQCLVSFLLGFKLQSDASDLERKRASTRSMRELLLLFRVTRSDCARHNALTALILRLQGICLVYISRIMWSYPNDAELANQIVANCKEQQEVWHQADNARKAMGIYDGSSKSDDGGSIGKLIDRLGPWTIPEEAIPVTLDVLRKVMQANGPWKPAESLTRLGHSTTNGIST</sequence>
<feature type="compositionally biased region" description="Polar residues" evidence="1">
    <location>
        <begin position="191"/>
        <end position="209"/>
    </location>
</feature>
<feature type="region of interest" description="Disordered" evidence="1">
    <location>
        <begin position="75"/>
        <end position="526"/>
    </location>
</feature>
<protein>
    <submittedName>
        <fullName evidence="2">Uncharacterized protein</fullName>
    </submittedName>
</protein>
<feature type="compositionally biased region" description="Low complexity" evidence="1">
    <location>
        <begin position="355"/>
        <end position="374"/>
    </location>
</feature>
<feature type="compositionally biased region" description="Basic and acidic residues" evidence="1">
    <location>
        <begin position="261"/>
        <end position="271"/>
    </location>
</feature>
<feature type="compositionally biased region" description="Basic and acidic residues" evidence="1">
    <location>
        <begin position="175"/>
        <end position="190"/>
    </location>
</feature>
<feature type="compositionally biased region" description="Basic and acidic residues" evidence="1">
    <location>
        <begin position="429"/>
        <end position="447"/>
    </location>
</feature>
<feature type="compositionally biased region" description="Basic and acidic residues" evidence="1">
    <location>
        <begin position="131"/>
        <end position="151"/>
    </location>
</feature>
<dbReference type="EMBL" id="JBANMG010000003">
    <property type="protein sequence ID" value="KAK6955320.1"/>
    <property type="molecule type" value="Genomic_DNA"/>
</dbReference>
<gene>
    <name evidence="2" type="ORF">Daesc_002953</name>
</gene>